<sequence length="361" mass="40882">MNHFINTSRISLQTSSKSHSNSVSPMEFKLLLVYTLLSVALVGSHAVSPQVYWKSLVPNSPMPKSIKDLLYIAQAWDDGEEKNYYTNTESRNIQLKDHPYSYVASEDIEVKDHPVPFFWYGKSKDEVKDHPQSYPSSKNQLKDYPEAKLLFLETDLQQGEELKLHFMKDNQKTAFLPRKIADSIPFTSKDLPEIYNKFSVKPDSVEAKILNQTLNFCELKDIEGEQIYCATSLESMVNFSTAKLGEKVKALSTEVNAKESTSSQTYRTGLVKKLAANKAVVCHKQNYVYAVFYCHTNVGTRSYAVSLVGEDGTKVKSVAVCHTDTSKWRSNHLAFQLLKVTPGTVPVCHFLPEDLVLWVPY</sequence>
<protein>
    <submittedName>
        <fullName evidence="1">Uncharacterized protein</fullName>
    </submittedName>
</protein>
<comment type="caution">
    <text evidence="1">The sequence shown here is derived from an EMBL/GenBank/DDBJ whole genome shotgun (WGS) entry which is preliminary data.</text>
</comment>
<organism evidence="1 2">
    <name type="scientific">Smallanthus sonchifolius</name>
    <dbReference type="NCBI Taxonomy" id="185202"/>
    <lineage>
        <taxon>Eukaryota</taxon>
        <taxon>Viridiplantae</taxon>
        <taxon>Streptophyta</taxon>
        <taxon>Embryophyta</taxon>
        <taxon>Tracheophyta</taxon>
        <taxon>Spermatophyta</taxon>
        <taxon>Magnoliopsida</taxon>
        <taxon>eudicotyledons</taxon>
        <taxon>Gunneridae</taxon>
        <taxon>Pentapetalae</taxon>
        <taxon>asterids</taxon>
        <taxon>campanulids</taxon>
        <taxon>Asterales</taxon>
        <taxon>Asteraceae</taxon>
        <taxon>Asteroideae</taxon>
        <taxon>Heliantheae alliance</taxon>
        <taxon>Millerieae</taxon>
        <taxon>Smallanthus</taxon>
    </lineage>
</organism>
<dbReference type="Proteomes" id="UP001056120">
    <property type="component" value="Linkage Group LG01"/>
</dbReference>
<proteinExistence type="predicted"/>
<dbReference type="EMBL" id="CM042018">
    <property type="protein sequence ID" value="KAI3826101.1"/>
    <property type="molecule type" value="Genomic_DNA"/>
</dbReference>
<keyword evidence="2" id="KW-1185">Reference proteome</keyword>
<reference evidence="1 2" key="2">
    <citation type="journal article" date="2022" name="Mol. Ecol. Resour.">
        <title>The genomes of chicory, endive, great burdock and yacon provide insights into Asteraceae paleo-polyploidization history and plant inulin production.</title>
        <authorList>
            <person name="Fan W."/>
            <person name="Wang S."/>
            <person name="Wang H."/>
            <person name="Wang A."/>
            <person name="Jiang F."/>
            <person name="Liu H."/>
            <person name="Zhao H."/>
            <person name="Xu D."/>
            <person name="Zhang Y."/>
        </authorList>
    </citation>
    <scope>NUCLEOTIDE SEQUENCE [LARGE SCALE GENOMIC DNA]</scope>
    <source>
        <strain evidence="2">cv. Yunnan</strain>
        <tissue evidence="1">Leaves</tissue>
    </source>
</reference>
<evidence type="ECO:0000313" key="1">
    <source>
        <dbReference type="EMBL" id="KAI3826101.1"/>
    </source>
</evidence>
<reference evidence="2" key="1">
    <citation type="journal article" date="2022" name="Mol. Ecol. Resour.">
        <title>The genomes of chicory, endive, great burdock and yacon provide insights into Asteraceae palaeo-polyploidization history and plant inulin production.</title>
        <authorList>
            <person name="Fan W."/>
            <person name="Wang S."/>
            <person name="Wang H."/>
            <person name="Wang A."/>
            <person name="Jiang F."/>
            <person name="Liu H."/>
            <person name="Zhao H."/>
            <person name="Xu D."/>
            <person name="Zhang Y."/>
        </authorList>
    </citation>
    <scope>NUCLEOTIDE SEQUENCE [LARGE SCALE GENOMIC DNA]</scope>
    <source>
        <strain evidence="2">cv. Yunnan</strain>
    </source>
</reference>
<gene>
    <name evidence="1" type="ORF">L1987_00144</name>
</gene>
<accession>A0ACB9K1F8</accession>
<evidence type="ECO:0000313" key="2">
    <source>
        <dbReference type="Proteomes" id="UP001056120"/>
    </source>
</evidence>
<name>A0ACB9K1F8_9ASTR</name>